<dbReference type="InterPro" id="IPR003593">
    <property type="entry name" value="AAA+_ATPase"/>
</dbReference>
<feature type="domain" description="ABC transporter" evidence="3">
    <location>
        <begin position="2"/>
        <end position="236"/>
    </location>
</feature>
<evidence type="ECO:0000313" key="5">
    <source>
        <dbReference type="Proteomes" id="UP001215956"/>
    </source>
</evidence>
<reference evidence="4 5" key="1">
    <citation type="submission" date="2023-03" db="EMBL/GenBank/DDBJ databases">
        <title>Whole genome sequencing of Methanotrichaceae archaeon M04Ac.</title>
        <authorList>
            <person name="Khomyakova M.A."/>
            <person name="Merkel A.Y."/>
            <person name="Slobodkin A.I."/>
        </authorList>
    </citation>
    <scope>NUCLEOTIDE SEQUENCE [LARGE SCALE GENOMIC DNA]</scope>
    <source>
        <strain evidence="4 5">M04Ac</strain>
    </source>
</reference>
<proteinExistence type="predicted"/>
<organism evidence="4 5">
    <name type="scientific">Candidatus Methanocrinis alkalitolerans</name>
    <dbReference type="NCBI Taxonomy" id="3033395"/>
    <lineage>
        <taxon>Archaea</taxon>
        <taxon>Methanobacteriati</taxon>
        <taxon>Methanobacteriota</taxon>
        <taxon>Stenosarchaea group</taxon>
        <taxon>Methanomicrobia</taxon>
        <taxon>Methanotrichales</taxon>
        <taxon>Methanotrichaceae</taxon>
        <taxon>Methanocrinis</taxon>
    </lineage>
</organism>
<dbReference type="Pfam" id="PF00005">
    <property type="entry name" value="ABC_tran"/>
    <property type="match status" value="1"/>
</dbReference>
<dbReference type="PANTHER" id="PTHR43204:SF1">
    <property type="entry name" value="ABC TRANSPORTER I FAMILY MEMBER 6, CHLOROPLASTIC"/>
    <property type="match status" value="1"/>
</dbReference>
<evidence type="ECO:0000313" key="4">
    <source>
        <dbReference type="EMBL" id="MDF0592924.1"/>
    </source>
</evidence>
<dbReference type="Gene3D" id="3.40.50.300">
    <property type="entry name" value="P-loop containing nucleotide triphosphate hydrolases"/>
    <property type="match status" value="1"/>
</dbReference>
<sequence length="242" mass="26482">MLKIEDLWVSIGDKEVLKGVNMSVGEGETHALFGPNGCGKTTLLSTIAGIPRYKVNEGTIWFKGADITRMPMHERARLGIGIAFQHPPTIRGLKVSDMIKLCNPQANAEKILEDLDFVDFADREVNKGFSGGEVKRSEMVQLLAQEPDFVMLDEPDSGVDLENIKVIGRAINTLTEKDKKPSARKKSGVIITHFGHILDYMSADKAHVMIEGTIVCSGSPKEILEQIKVNGYEGCVGCLCPV</sequence>
<dbReference type="PROSITE" id="PS50893">
    <property type="entry name" value="ABC_TRANSPORTER_2"/>
    <property type="match status" value="1"/>
</dbReference>
<gene>
    <name evidence="4" type="ORF">P0O24_04940</name>
</gene>
<dbReference type="EMBL" id="JARFPL010000011">
    <property type="protein sequence ID" value="MDF0592924.1"/>
    <property type="molecule type" value="Genomic_DNA"/>
</dbReference>
<dbReference type="InterPro" id="IPR027417">
    <property type="entry name" value="P-loop_NTPase"/>
</dbReference>
<evidence type="ECO:0000256" key="2">
    <source>
        <dbReference type="ARBA" id="ARBA00022840"/>
    </source>
</evidence>
<keyword evidence="2 4" id="KW-0067">ATP-binding</keyword>
<accession>A0ABT5XDY8</accession>
<evidence type="ECO:0000259" key="3">
    <source>
        <dbReference type="PROSITE" id="PS50893"/>
    </source>
</evidence>
<dbReference type="SMART" id="SM00382">
    <property type="entry name" value="AAA"/>
    <property type="match status" value="1"/>
</dbReference>
<protein>
    <submittedName>
        <fullName evidence="4">ABC transporter ATP-binding protein</fullName>
    </submittedName>
</protein>
<dbReference type="CDD" id="cd03217">
    <property type="entry name" value="ABC_FeS_Assembly"/>
    <property type="match status" value="1"/>
</dbReference>
<dbReference type="RefSeq" id="WP_316968630.1">
    <property type="nucleotide sequence ID" value="NZ_JARFPL010000011.1"/>
</dbReference>
<dbReference type="InterPro" id="IPR010230">
    <property type="entry name" value="FeS-cluster_ATPase_SufC"/>
</dbReference>
<dbReference type="PANTHER" id="PTHR43204">
    <property type="entry name" value="ABC TRANSPORTER I FAMILY MEMBER 6, CHLOROPLASTIC"/>
    <property type="match status" value="1"/>
</dbReference>
<evidence type="ECO:0000256" key="1">
    <source>
        <dbReference type="ARBA" id="ARBA00022741"/>
    </source>
</evidence>
<name>A0ABT5XDY8_9EURY</name>
<dbReference type="GO" id="GO:0005524">
    <property type="term" value="F:ATP binding"/>
    <property type="evidence" value="ECO:0007669"/>
    <property type="project" value="UniProtKB-KW"/>
</dbReference>
<dbReference type="Proteomes" id="UP001215956">
    <property type="component" value="Unassembled WGS sequence"/>
</dbReference>
<keyword evidence="1" id="KW-0547">Nucleotide-binding</keyword>
<keyword evidence="5" id="KW-1185">Reference proteome</keyword>
<comment type="caution">
    <text evidence="4">The sequence shown here is derived from an EMBL/GenBank/DDBJ whole genome shotgun (WGS) entry which is preliminary data.</text>
</comment>
<dbReference type="InterPro" id="IPR003439">
    <property type="entry name" value="ABC_transporter-like_ATP-bd"/>
</dbReference>
<dbReference type="SUPFAM" id="SSF52540">
    <property type="entry name" value="P-loop containing nucleoside triphosphate hydrolases"/>
    <property type="match status" value="1"/>
</dbReference>